<sequence length="63" mass="7194">MKNTIVDFVVDNLRLVAYAAYIAVLAIGVLAVFGHYVGWWRAYPIALILVYCRVMLFGMGWIR</sequence>
<evidence type="ECO:0000313" key="3">
    <source>
        <dbReference type="Proteomes" id="UP000248714"/>
    </source>
</evidence>
<keyword evidence="1" id="KW-0812">Transmembrane</keyword>
<feature type="transmembrane region" description="Helical" evidence="1">
    <location>
        <begin position="12"/>
        <end position="36"/>
    </location>
</feature>
<feature type="transmembrane region" description="Helical" evidence="1">
    <location>
        <begin position="42"/>
        <end position="62"/>
    </location>
</feature>
<evidence type="ECO:0000256" key="1">
    <source>
        <dbReference type="SAM" id="Phobius"/>
    </source>
</evidence>
<comment type="caution">
    <text evidence="2">The sequence shown here is derived from an EMBL/GenBank/DDBJ whole genome shotgun (WGS) entry which is preliminary data.</text>
</comment>
<evidence type="ECO:0000313" key="2">
    <source>
        <dbReference type="EMBL" id="RAS59500.1"/>
    </source>
</evidence>
<proteinExistence type="predicted"/>
<keyword evidence="1" id="KW-1133">Transmembrane helix</keyword>
<keyword evidence="3" id="KW-1185">Reference proteome</keyword>
<name>A0ABX9DYC7_9PSEU</name>
<organism evidence="2 3">
    <name type="scientific">Lentzea atacamensis</name>
    <dbReference type="NCBI Taxonomy" id="531938"/>
    <lineage>
        <taxon>Bacteria</taxon>
        <taxon>Bacillati</taxon>
        <taxon>Actinomycetota</taxon>
        <taxon>Actinomycetes</taxon>
        <taxon>Pseudonocardiales</taxon>
        <taxon>Pseudonocardiaceae</taxon>
        <taxon>Lentzea</taxon>
    </lineage>
</organism>
<protein>
    <submittedName>
        <fullName evidence="2">Uncharacterized protein</fullName>
    </submittedName>
</protein>
<dbReference type="EMBL" id="QLTT01000014">
    <property type="protein sequence ID" value="RAS59500.1"/>
    <property type="molecule type" value="Genomic_DNA"/>
</dbReference>
<gene>
    <name evidence="2" type="ORF">C8D87_114112</name>
</gene>
<dbReference type="Proteomes" id="UP000248714">
    <property type="component" value="Unassembled WGS sequence"/>
</dbReference>
<keyword evidence="1" id="KW-0472">Membrane</keyword>
<accession>A0ABX9DYC7</accession>
<reference evidence="2 3" key="1">
    <citation type="submission" date="2018-06" db="EMBL/GenBank/DDBJ databases">
        <title>Genomic Encyclopedia of Type Strains, Phase IV (KMG-IV): sequencing the most valuable type-strain genomes for metagenomic binning, comparative biology and taxonomic classification.</title>
        <authorList>
            <person name="Goeker M."/>
        </authorList>
    </citation>
    <scope>NUCLEOTIDE SEQUENCE [LARGE SCALE GENOMIC DNA]</scope>
    <source>
        <strain evidence="2 3">DSM 45479</strain>
    </source>
</reference>
<dbReference type="RefSeq" id="WP_112231961.1">
    <property type="nucleotide sequence ID" value="NZ_QLTT01000014.1"/>
</dbReference>